<dbReference type="Proteomes" id="UP001386955">
    <property type="component" value="Unassembled WGS sequence"/>
</dbReference>
<feature type="compositionally biased region" description="Basic and acidic residues" evidence="1">
    <location>
        <begin position="29"/>
        <end position="38"/>
    </location>
</feature>
<evidence type="ECO:0000256" key="2">
    <source>
        <dbReference type="SAM" id="Phobius"/>
    </source>
</evidence>
<keyword evidence="4" id="KW-1185">Reference proteome</keyword>
<keyword evidence="2" id="KW-0472">Membrane</keyword>
<protein>
    <submittedName>
        <fullName evidence="3">Uncharacterized protein</fullName>
    </submittedName>
</protein>
<feature type="transmembrane region" description="Helical" evidence="2">
    <location>
        <begin position="87"/>
        <end position="106"/>
    </location>
</feature>
<name>A0AAN9SZL6_PSOTE</name>
<keyword evidence="2" id="KW-1133">Transmembrane helix</keyword>
<evidence type="ECO:0000313" key="4">
    <source>
        <dbReference type="Proteomes" id="UP001386955"/>
    </source>
</evidence>
<dbReference type="AlphaFoldDB" id="A0AAN9SZL6"/>
<feature type="region of interest" description="Disordered" evidence="1">
    <location>
        <begin position="1"/>
        <end position="39"/>
    </location>
</feature>
<accession>A0AAN9SZL6</accession>
<evidence type="ECO:0000313" key="3">
    <source>
        <dbReference type="EMBL" id="KAK7410590.1"/>
    </source>
</evidence>
<proteinExistence type="predicted"/>
<sequence length="146" mass="17233">MKNANMTRRKLKRSRDYEQMQHEQAQQEQMRHEQARHEQARHKQMCAMRAGVRDQKQLATVQLAVKHAEEGNRHPVVTMLRRKGFRLAVVFNFMIALIIALIKGLASALAKAIEFGIVWCWLSKTDRGVLYYCRWWDAVKARWSKI</sequence>
<dbReference type="EMBL" id="JAYMYS010000001">
    <property type="protein sequence ID" value="KAK7410590.1"/>
    <property type="molecule type" value="Genomic_DNA"/>
</dbReference>
<keyword evidence="2" id="KW-0812">Transmembrane</keyword>
<reference evidence="3 4" key="1">
    <citation type="submission" date="2024-01" db="EMBL/GenBank/DDBJ databases">
        <title>The genomes of 5 underutilized Papilionoideae crops provide insights into root nodulation and disease resistanc.</title>
        <authorList>
            <person name="Jiang F."/>
        </authorList>
    </citation>
    <scope>NUCLEOTIDE SEQUENCE [LARGE SCALE GENOMIC DNA]</scope>
    <source>
        <strain evidence="3">DUOXIRENSHENG_FW03</strain>
        <tissue evidence="3">Leaves</tissue>
    </source>
</reference>
<organism evidence="3 4">
    <name type="scientific">Psophocarpus tetragonolobus</name>
    <name type="common">Winged bean</name>
    <name type="synonym">Dolichos tetragonolobus</name>
    <dbReference type="NCBI Taxonomy" id="3891"/>
    <lineage>
        <taxon>Eukaryota</taxon>
        <taxon>Viridiplantae</taxon>
        <taxon>Streptophyta</taxon>
        <taxon>Embryophyta</taxon>
        <taxon>Tracheophyta</taxon>
        <taxon>Spermatophyta</taxon>
        <taxon>Magnoliopsida</taxon>
        <taxon>eudicotyledons</taxon>
        <taxon>Gunneridae</taxon>
        <taxon>Pentapetalae</taxon>
        <taxon>rosids</taxon>
        <taxon>fabids</taxon>
        <taxon>Fabales</taxon>
        <taxon>Fabaceae</taxon>
        <taxon>Papilionoideae</taxon>
        <taxon>50 kb inversion clade</taxon>
        <taxon>NPAAA clade</taxon>
        <taxon>indigoferoid/millettioid clade</taxon>
        <taxon>Phaseoleae</taxon>
        <taxon>Psophocarpus</taxon>
    </lineage>
</organism>
<evidence type="ECO:0000256" key="1">
    <source>
        <dbReference type="SAM" id="MobiDB-lite"/>
    </source>
</evidence>
<gene>
    <name evidence="3" type="ORF">VNO78_01487</name>
</gene>
<comment type="caution">
    <text evidence="3">The sequence shown here is derived from an EMBL/GenBank/DDBJ whole genome shotgun (WGS) entry which is preliminary data.</text>
</comment>